<evidence type="ECO:0000313" key="1">
    <source>
        <dbReference type="EMBL" id="MEU3780457.1"/>
    </source>
</evidence>
<gene>
    <name evidence="1" type="ORF">AB0E89_07660</name>
</gene>
<name>A0ABV2ZD30_9ACTN</name>
<dbReference type="EMBL" id="JBEZVE010000003">
    <property type="protein sequence ID" value="MEU3780457.1"/>
    <property type="molecule type" value="Genomic_DNA"/>
</dbReference>
<keyword evidence="2" id="KW-1185">Reference proteome</keyword>
<protein>
    <submittedName>
        <fullName evidence="1">Uncharacterized protein</fullName>
    </submittedName>
</protein>
<dbReference type="Proteomes" id="UP001550739">
    <property type="component" value="Unassembled WGS sequence"/>
</dbReference>
<organism evidence="1 2">
    <name type="scientific">Streptomyces sp. 900129855</name>
    <dbReference type="NCBI Taxonomy" id="3155129"/>
    <lineage>
        <taxon>Bacteria</taxon>
        <taxon>Bacillati</taxon>
        <taxon>Actinomycetota</taxon>
        <taxon>Actinomycetes</taxon>
        <taxon>Kitasatosporales</taxon>
        <taxon>Streptomycetaceae</taxon>
        <taxon>Streptomyces</taxon>
    </lineage>
</organism>
<comment type="caution">
    <text evidence="1">The sequence shown here is derived from an EMBL/GenBank/DDBJ whole genome shotgun (WGS) entry which is preliminary data.</text>
</comment>
<sequence>MSAAAQMLVDAEEPPLRVLFGEQPTQWVPAVYQQRLETWAEWAHVSKAAEGK</sequence>
<dbReference type="RefSeq" id="WP_334577291.1">
    <property type="nucleotide sequence ID" value="NZ_JBEZVE010000003.1"/>
</dbReference>
<accession>A0ABV2ZD30</accession>
<evidence type="ECO:0000313" key="2">
    <source>
        <dbReference type="Proteomes" id="UP001550739"/>
    </source>
</evidence>
<proteinExistence type="predicted"/>
<reference evidence="1 2" key="1">
    <citation type="submission" date="2024-06" db="EMBL/GenBank/DDBJ databases">
        <title>The Natural Products Discovery Center: Release of the First 8490 Sequenced Strains for Exploring Actinobacteria Biosynthetic Diversity.</title>
        <authorList>
            <person name="Kalkreuter E."/>
            <person name="Kautsar S.A."/>
            <person name="Yang D."/>
            <person name="Bader C.D."/>
            <person name="Teijaro C.N."/>
            <person name="Fluegel L."/>
            <person name="Davis C.M."/>
            <person name="Simpson J.R."/>
            <person name="Lauterbach L."/>
            <person name="Steele A.D."/>
            <person name="Gui C."/>
            <person name="Meng S."/>
            <person name="Li G."/>
            <person name="Viehrig K."/>
            <person name="Ye F."/>
            <person name="Su P."/>
            <person name="Kiefer A.F."/>
            <person name="Nichols A."/>
            <person name="Cepeda A.J."/>
            <person name="Yan W."/>
            <person name="Fan B."/>
            <person name="Jiang Y."/>
            <person name="Adhikari A."/>
            <person name="Zheng C.-J."/>
            <person name="Schuster L."/>
            <person name="Cowan T.M."/>
            <person name="Smanski M.J."/>
            <person name="Chevrette M.G."/>
            <person name="De Carvalho L.P.S."/>
            <person name="Shen B."/>
        </authorList>
    </citation>
    <scope>NUCLEOTIDE SEQUENCE [LARGE SCALE GENOMIC DNA]</scope>
    <source>
        <strain evidence="1 2">NPDC033843</strain>
    </source>
</reference>